<feature type="region of interest" description="Disordered" evidence="1">
    <location>
        <begin position="964"/>
        <end position="1112"/>
    </location>
</feature>
<protein>
    <recommendedName>
        <fullName evidence="4">AGC-kinase C-terminal domain-containing protein</fullName>
    </recommendedName>
</protein>
<keyword evidence="3" id="KW-1185">Reference proteome</keyword>
<feature type="region of interest" description="Disordered" evidence="1">
    <location>
        <begin position="565"/>
        <end position="589"/>
    </location>
</feature>
<dbReference type="OrthoDB" id="5408302at2759"/>
<dbReference type="EMBL" id="KN847520">
    <property type="protein sequence ID" value="KIV97782.1"/>
    <property type="molecule type" value="Genomic_DNA"/>
</dbReference>
<feature type="compositionally biased region" description="Acidic residues" evidence="1">
    <location>
        <begin position="441"/>
        <end position="457"/>
    </location>
</feature>
<feature type="region of interest" description="Disordered" evidence="1">
    <location>
        <begin position="368"/>
        <end position="457"/>
    </location>
</feature>
<feature type="compositionally biased region" description="Pro residues" evidence="1">
    <location>
        <begin position="371"/>
        <end position="396"/>
    </location>
</feature>
<gene>
    <name evidence="2" type="ORF">PV10_01490</name>
</gene>
<dbReference type="STRING" id="212818.A0A0D1ZT69"/>
<dbReference type="VEuPathDB" id="FungiDB:PV10_01490"/>
<dbReference type="Proteomes" id="UP000054302">
    <property type="component" value="Unassembled WGS sequence"/>
</dbReference>
<feature type="compositionally biased region" description="Polar residues" evidence="1">
    <location>
        <begin position="21"/>
        <end position="30"/>
    </location>
</feature>
<dbReference type="GeneID" id="27319335"/>
<reference evidence="2 3" key="1">
    <citation type="submission" date="2015-01" db="EMBL/GenBank/DDBJ databases">
        <title>The Genome Sequence of Exophiala mesophila CBS40295.</title>
        <authorList>
            <consortium name="The Broad Institute Genomics Platform"/>
            <person name="Cuomo C."/>
            <person name="de Hoog S."/>
            <person name="Gorbushina A."/>
            <person name="Stielow B."/>
            <person name="Teixiera M."/>
            <person name="Abouelleil A."/>
            <person name="Chapman S.B."/>
            <person name="Priest M."/>
            <person name="Young S.K."/>
            <person name="Wortman J."/>
            <person name="Nusbaum C."/>
            <person name="Birren B."/>
        </authorList>
    </citation>
    <scope>NUCLEOTIDE SEQUENCE [LARGE SCALE GENOMIC DNA]</scope>
    <source>
        <strain evidence="2 3">CBS 40295</strain>
    </source>
</reference>
<feature type="compositionally biased region" description="Basic and acidic residues" evidence="1">
    <location>
        <begin position="101"/>
        <end position="110"/>
    </location>
</feature>
<name>A0A0D1ZT69_EXOME</name>
<evidence type="ECO:0000313" key="2">
    <source>
        <dbReference type="EMBL" id="KIV97782.1"/>
    </source>
</evidence>
<dbReference type="HOGENOM" id="CLU_003071_1_0_1"/>
<feature type="region of interest" description="Disordered" evidence="1">
    <location>
        <begin position="246"/>
        <end position="284"/>
    </location>
</feature>
<feature type="compositionally biased region" description="Basic and acidic residues" evidence="1">
    <location>
        <begin position="422"/>
        <end position="435"/>
    </location>
</feature>
<proteinExistence type="predicted"/>
<dbReference type="RefSeq" id="XP_016229356.1">
    <property type="nucleotide sequence ID" value="XM_016365707.1"/>
</dbReference>
<evidence type="ECO:0000313" key="3">
    <source>
        <dbReference type="Proteomes" id="UP000054302"/>
    </source>
</evidence>
<dbReference type="AlphaFoldDB" id="A0A0D1ZT69"/>
<organism evidence="2 3">
    <name type="scientific">Exophiala mesophila</name>
    <name type="common">Black yeast-like fungus</name>
    <dbReference type="NCBI Taxonomy" id="212818"/>
    <lineage>
        <taxon>Eukaryota</taxon>
        <taxon>Fungi</taxon>
        <taxon>Dikarya</taxon>
        <taxon>Ascomycota</taxon>
        <taxon>Pezizomycotina</taxon>
        <taxon>Eurotiomycetes</taxon>
        <taxon>Chaetothyriomycetidae</taxon>
        <taxon>Chaetothyriales</taxon>
        <taxon>Herpotrichiellaceae</taxon>
        <taxon>Exophiala</taxon>
    </lineage>
</organism>
<evidence type="ECO:0008006" key="4">
    <source>
        <dbReference type="Google" id="ProtNLM"/>
    </source>
</evidence>
<feature type="compositionally biased region" description="Basic and acidic residues" evidence="1">
    <location>
        <begin position="172"/>
        <end position="181"/>
    </location>
</feature>
<feature type="region of interest" description="Disordered" evidence="1">
    <location>
        <begin position="1"/>
        <end position="190"/>
    </location>
</feature>
<feature type="compositionally biased region" description="Polar residues" evidence="1">
    <location>
        <begin position="76"/>
        <end position="90"/>
    </location>
</feature>
<dbReference type="OMA" id="VFSYWRR"/>
<sequence>MSAGNIYQPLQRRMRRRSDHVSPTSPSYTRRFNRHGEPFSPTDAPPLIPESDQRSPRPRLTPAHTDFYPAQAPLSPHQSYPPTDSFPYQRSSEDATTDTVRPSEDVHRPATSDANRSAPYTATLGARPSPVSVQSNSVDYKERSSFEPISRVTDNTSSPTLRNYSFSSPPQDRSHFDDHAVSKGSTAKKSRLNLLNPMSLLARRRSSQNQKLDDFNLTINTLSVPALPDNFEPSIRGKLVHDFSAPRSRRQVSQSDVSFVESPGLRTGGLPDSSRLQDPFGGRNGPLSGVSNASHSPMFKENFQDDQTSLQPERTGYLHNHAAYNRSFDSQDPTNIPAFAKRLPAVVPQSEVNSSLLETDHQAAAEIPLAEPSPPPPSPPPKSTPSPKFEPPPPAALPKHMTSTSSRFSFQMGGSGSSVQERLLEEKHKQHEATRKPPVGEVEEEEDDDYANYDFDADDGFEEEIPSFNADLYHDGGSTLSGIQNSALIARYPIDEDPFDTSDLPQGNLLAPKYLPSESTGVPEAEVGPEPVLEPNYATSPPSLPESVIKETTLHRHSLQGFHFTPQSLTFSPTSTNNASQPTPRDHEGFPIGIADSRVSSRASHDALEQKDAGIEIEKLSLIGGLGITTPAARPRRRSNHVERPHAQVFDDDDLYFDDGEFGDLGIESIVPTFDEQTLDDESGQIRNIPAENARKLALALHHAVGNDDGKLAPIWDGPTAHAPQDDLEWKQHDHQRQVSDSSLEQGNSLAGLTETNLAAYHDALAMAANQAAVEGRFDRKVSFSQNSDDTSQSFENSRQGIVSADSRFGFNYNMGIAEDDGFPFDDDMDDDPMIAEANAEALENDEDGFYGQEFGFYARSNTKSSTEIVNGGYFGERGSSGVKRSHSGKANFQEPSLTPITERSEWSTRNSVVSLQMPGGIPGSAQSIPSPGIAQLLELDSPGYDEDMSFSALMRLRGRAFGGSSSSLNSGGGPPQISSPLAYPSHHPFGHGDHHGVRMSSGFHGRSSPVMGIPESEEEDEEDGRPTLTQNTPRKRIPEPLVFQSQEDLPSSPMAVPAERRKGHHSRNSSGAESVSYQREMDGRWVLERRRTDEETGDETVDREYLAGTRI</sequence>
<feature type="compositionally biased region" description="Polar residues" evidence="1">
    <location>
        <begin position="1069"/>
        <end position="1078"/>
    </location>
</feature>
<accession>A0A0D1ZT69</accession>
<feature type="compositionally biased region" description="Polar residues" evidence="1">
    <location>
        <begin position="152"/>
        <end position="171"/>
    </location>
</feature>
<feature type="compositionally biased region" description="Basic and acidic residues" evidence="1">
    <location>
        <begin position="1080"/>
        <end position="1106"/>
    </location>
</feature>
<feature type="compositionally biased region" description="Polar residues" evidence="1">
    <location>
        <begin position="565"/>
        <end position="583"/>
    </location>
</feature>
<evidence type="ECO:0000256" key="1">
    <source>
        <dbReference type="SAM" id="MobiDB-lite"/>
    </source>
</evidence>